<dbReference type="PANTHER" id="PTHR43542">
    <property type="entry name" value="METHYLTRANSFERASE"/>
    <property type="match status" value="1"/>
</dbReference>
<comment type="caution">
    <text evidence="3">The sequence shown here is derived from an EMBL/GenBank/DDBJ whole genome shotgun (WGS) entry which is preliminary data.</text>
</comment>
<reference evidence="3 4" key="1">
    <citation type="submission" date="2019-10" db="EMBL/GenBank/DDBJ databases">
        <title>Alkalibaculum tamaniensis sp.nov., a new alkaliphilic acetogen, isolated on methoxylated aromatics from a mud volcano.</title>
        <authorList>
            <person name="Khomyakova M.A."/>
            <person name="Merkel A.Y."/>
            <person name="Bonch-Osmolovskaya E.A."/>
            <person name="Slobodkin A.I."/>
        </authorList>
    </citation>
    <scope>NUCLEOTIDE SEQUENCE [LARGE SCALE GENOMIC DNA]</scope>
    <source>
        <strain evidence="3 4">M08DMB</strain>
    </source>
</reference>
<dbReference type="InterPro" id="IPR029063">
    <property type="entry name" value="SAM-dependent_MTases_sf"/>
</dbReference>
<dbReference type="EC" id="2.1.1.171" evidence="3"/>
<dbReference type="SUPFAM" id="SSF53335">
    <property type="entry name" value="S-adenosyl-L-methionine-dependent methyltransferases"/>
    <property type="match status" value="1"/>
</dbReference>
<keyword evidence="4" id="KW-1185">Reference proteome</keyword>
<dbReference type="InterPro" id="IPR004398">
    <property type="entry name" value="RNA_MeTrfase_RsmD"/>
</dbReference>
<keyword evidence="2 3" id="KW-0808">Transferase</keyword>
<keyword evidence="1 3" id="KW-0489">Methyltransferase</keyword>
<evidence type="ECO:0000256" key="1">
    <source>
        <dbReference type="ARBA" id="ARBA00022603"/>
    </source>
</evidence>
<dbReference type="AlphaFoldDB" id="A0A6A7KAH7"/>
<organism evidence="3 4">
    <name type="scientific">Alkalibaculum sporogenes</name>
    <dbReference type="NCBI Taxonomy" id="2655001"/>
    <lineage>
        <taxon>Bacteria</taxon>
        <taxon>Bacillati</taxon>
        <taxon>Bacillota</taxon>
        <taxon>Clostridia</taxon>
        <taxon>Eubacteriales</taxon>
        <taxon>Eubacteriaceae</taxon>
        <taxon>Alkalibaculum</taxon>
    </lineage>
</organism>
<evidence type="ECO:0000256" key="2">
    <source>
        <dbReference type="ARBA" id="ARBA00022679"/>
    </source>
</evidence>
<gene>
    <name evidence="3" type="primary">rsmD</name>
    <name evidence="3" type="ORF">GC105_09595</name>
</gene>
<evidence type="ECO:0000313" key="4">
    <source>
        <dbReference type="Proteomes" id="UP000440004"/>
    </source>
</evidence>
<dbReference type="PROSITE" id="PS00092">
    <property type="entry name" value="N6_MTASE"/>
    <property type="match status" value="1"/>
</dbReference>
<dbReference type="PANTHER" id="PTHR43542:SF1">
    <property type="entry name" value="METHYLTRANSFERASE"/>
    <property type="match status" value="1"/>
</dbReference>
<dbReference type="GO" id="GO:0003676">
    <property type="term" value="F:nucleic acid binding"/>
    <property type="evidence" value="ECO:0007669"/>
    <property type="project" value="InterPro"/>
</dbReference>
<accession>A0A6A7KAH7</accession>
<dbReference type="NCBIfam" id="TIGR00095">
    <property type="entry name" value="16S rRNA (guanine(966)-N(2))-methyltransferase RsmD"/>
    <property type="match status" value="1"/>
</dbReference>
<dbReference type="Gene3D" id="3.40.50.150">
    <property type="entry name" value="Vaccinia Virus protein VP39"/>
    <property type="match status" value="1"/>
</dbReference>
<name>A0A6A7KAH7_9FIRM</name>
<evidence type="ECO:0000313" key="3">
    <source>
        <dbReference type="EMBL" id="MPW26043.1"/>
    </source>
</evidence>
<dbReference type="InterPro" id="IPR002052">
    <property type="entry name" value="DNA_methylase_N6_adenine_CS"/>
</dbReference>
<dbReference type="Proteomes" id="UP000440004">
    <property type="component" value="Unassembled WGS sequence"/>
</dbReference>
<sequence length="190" mass="21453">MDGVYMRVITGKAKGKKLYSPKDDRVRPTSDKIKQSFFNIIDSLIKDSVFIDCFSGTGAIGIEALSRGAKEVYFIDNNKESVLLIKKNLNTTDLNSMGNIIEMNVEDAISNLSKENVIADIIFMDPPYALDIIPSIIKQISKNNILSQDGIIVAEHDKKYIPEETILDYQISNKRVYGNTTMTYYKRLNL</sequence>
<dbReference type="EMBL" id="WHNX01000013">
    <property type="protein sequence ID" value="MPW26043.1"/>
    <property type="molecule type" value="Genomic_DNA"/>
</dbReference>
<protein>
    <submittedName>
        <fullName evidence="3">16S rRNA (Guanine(966)-N(2))-methyltransferase RsmD</fullName>
        <ecNumber evidence="3">2.1.1.171</ecNumber>
    </submittedName>
</protein>
<proteinExistence type="predicted"/>
<dbReference type="PIRSF" id="PIRSF004553">
    <property type="entry name" value="CHP00095"/>
    <property type="match status" value="1"/>
</dbReference>
<dbReference type="GO" id="GO:0052913">
    <property type="term" value="F:16S rRNA (guanine(966)-N(2))-methyltransferase activity"/>
    <property type="evidence" value="ECO:0007669"/>
    <property type="project" value="UniProtKB-EC"/>
</dbReference>
<dbReference type="CDD" id="cd02440">
    <property type="entry name" value="AdoMet_MTases"/>
    <property type="match status" value="1"/>
</dbReference>
<dbReference type="Pfam" id="PF03602">
    <property type="entry name" value="Cons_hypoth95"/>
    <property type="match status" value="1"/>
</dbReference>